<dbReference type="NCBIfam" id="TIGR01643">
    <property type="entry name" value="YD_repeat_2x"/>
    <property type="match status" value="4"/>
</dbReference>
<feature type="compositionally biased region" description="Pro residues" evidence="2">
    <location>
        <begin position="894"/>
        <end position="909"/>
    </location>
</feature>
<dbReference type="EMBL" id="JAMBEP010000001">
    <property type="protein sequence ID" value="MCL1633516.1"/>
    <property type="molecule type" value="Genomic_DNA"/>
</dbReference>
<feature type="region of interest" description="Disordered" evidence="2">
    <location>
        <begin position="618"/>
        <end position="643"/>
    </location>
</feature>
<dbReference type="RefSeq" id="WP_249470696.1">
    <property type="nucleotide sequence ID" value="NZ_JAMBEP010000001.1"/>
</dbReference>
<evidence type="ECO:0000256" key="2">
    <source>
        <dbReference type="SAM" id="MobiDB-lite"/>
    </source>
</evidence>
<dbReference type="Pfam" id="PF20148">
    <property type="entry name" value="DUF6531"/>
    <property type="match status" value="1"/>
</dbReference>
<feature type="compositionally biased region" description="Gly residues" evidence="2">
    <location>
        <begin position="634"/>
        <end position="643"/>
    </location>
</feature>
<keyword evidence="1" id="KW-0677">Repeat</keyword>
<dbReference type="NCBIfam" id="TIGR03696">
    <property type="entry name" value="Rhs_assc_core"/>
    <property type="match status" value="1"/>
</dbReference>
<dbReference type="InterPro" id="IPR022385">
    <property type="entry name" value="Rhs_assc_core"/>
</dbReference>
<evidence type="ECO:0000313" key="5">
    <source>
        <dbReference type="EMBL" id="MCL1633516.1"/>
    </source>
</evidence>
<feature type="domain" description="DUF6531" evidence="3">
    <location>
        <begin position="2"/>
        <end position="58"/>
    </location>
</feature>
<dbReference type="InterPro" id="IPR050708">
    <property type="entry name" value="T6SS_VgrG/RHS"/>
</dbReference>
<evidence type="ECO:0000256" key="1">
    <source>
        <dbReference type="ARBA" id="ARBA00022737"/>
    </source>
</evidence>
<dbReference type="PANTHER" id="PTHR32305:SF15">
    <property type="entry name" value="PROTEIN RHSA-RELATED"/>
    <property type="match status" value="1"/>
</dbReference>
<accession>A0ABT0MF65</accession>
<feature type="domain" description="Teneurin-like YD-shell" evidence="4">
    <location>
        <begin position="1225"/>
        <end position="1473"/>
    </location>
</feature>
<protein>
    <submittedName>
        <fullName evidence="5">Ig-like domain-containing protein</fullName>
    </submittedName>
</protein>
<dbReference type="Gene3D" id="2.180.10.10">
    <property type="entry name" value="RHS repeat-associated core"/>
    <property type="match status" value="3"/>
</dbReference>
<evidence type="ECO:0000313" key="6">
    <source>
        <dbReference type="Proteomes" id="UP001431217"/>
    </source>
</evidence>
<dbReference type="PANTHER" id="PTHR32305">
    <property type="match status" value="1"/>
</dbReference>
<evidence type="ECO:0000259" key="3">
    <source>
        <dbReference type="Pfam" id="PF20148"/>
    </source>
</evidence>
<feature type="region of interest" description="Disordered" evidence="2">
    <location>
        <begin position="882"/>
        <end position="909"/>
    </location>
</feature>
<dbReference type="InterPro" id="IPR006530">
    <property type="entry name" value="YD"/>
</dbReference>
<dbReference type="Gene3D" id="2.60.40.10">
    <property type="entry name" value="Immunoglobulins"/>
    <property type="match status" value="1"/>
</dbReference>
<dbReference type="Proteomes" id="UP001431217">
    <property type="component" value="Unassembled WGS sequence"/>
</dbReference>
<organism evidence="5 6">
    <name type="scientific">Luteimonas galliterrae</name>
    <dbReference type="NCBI Taxonomy" id="2940486"/>
    <lineage>
        <taxon>Bacteria</taxon>
        <taxon>Pseudomonadati</taxon>
        <taxon>Pseudomonadota</taxon>
        <taxon>Gammaproteobacteria</taxon>
        <taxon>Lysobacterales</taxon>
        <taxon>Lysobacteraceae</taxon>
        <taxon>Luteimonas</taxon>
    </lineage>
</organism>
<dbReference type="InterPro" id="IPR013783">
    <property type="entry name" value="Ig-like_fold"/>
</dbReference>
<keyword evidence="6" id="KW-1185">Reference proteome</keyword>
<feature type="domain" description="Teneurin-like YD-shell" evidence="4">
    <location>
        <begin position="920"/>
        <end position="1102"/>
    </location>
</feature>
<dbReference type="Pfam" id="PF25023">
    <property type="entry name" value="TEN_YD-shell"/>
    <property type="match status" value="2"/>
</dbReference>
<sequence length="1658" mass="176995">MPVVIASGNKILPEVDFYVPPKTTPLAVARTYDKSLDRIGIFGRRWASSLEYTLSFDYSGTQCHGRLDALAACSASGQPLTKIYANRNNGFASIFLQEPDGSWRDGGGRSLVPHGSGWRLTTKEGGQETYDAAGRPLTILDERGIGLTYGYNSGNQLANVVHTSGRAMQLSWSGGKVATITAPNGKAYSYGYNATGYLASVTYPDGLGVRTYHYEDTAQPGGLTGISVNGVRYTRYSYQADGRAAWSGFEDGIARSMFSYGSDYTDVQNPLGQVTRYQTSDFNGSKRVIAVDRPNSPTCPAGGRDTTYDINGNPKDEADAFGVKTDYTYDADGRITQKIVGIGPNGETDQQQITQFVWDAVRKSRLNAVKVFGNSTGQPIAETSYTYYPDGDTKARLLYTVSVKNLSATGIPNATRTTTYTYTLHPSGMVATVMEDGPLPGTGDAIVSVYDTAGNLTAVQNSLQHTTYYDNYNALGQPGRVITPNGAITDYTYNARGQILTTTEHVSGVANTTTNLYDNRGRLIAVTTPDGVVTHYDYDNADRLLKTYRVEPGFPSTPVAGLTGGASSAPAYVLSTESMPQSQAYVPDLSYSDPEGAIVAANEMPAYLLPNAAQPDGELNPNGICQDCDPEDPPGGGGGGGYSGTIGATPNPCTIPWGGSVCTASISWTSNAVNAQVWVTGPDNLNPQLFSNAQSYTQAAPWISTGIARFHLKVGTQTLATVDVRGNTTPNGAPSVQLTTAAQSVQGGTAVTLSANASDATGGVQRVEFLVDGQKVGEDAAAPYVFSWYASPVGAHTVYARAVDPYGVSSTSNAVGMTVTDPPPTLGFERVTYNAASQITQIETGVEYTPMTSGVMAGQTAGIGLAAMGVVAPGEEYMPNQCHPYPDCVDPDPTDPPPPPPPPNTPPPRVTEILTRAYIDYDAGGFVSAQRGNNAQNFRYFYNENGDLAKVTDSLGRNTTYGYDRLRRVNLTIDAKGGTVATTYDPLGRLVQVKDPRDRTTSYTYDGFGQLWQQISPDTGITSFQYNAEGQRTYLIRADGSALAFGYDALGRLHWYGTSGTEGRLLEYDNCTNGKGRLCAMSSAPSGAWSHFAYTPQGQLAARRDSTYGSDDYTAFAYDGMGRIAGISYPSGVYVGYGYANGRLAGVYANTGSGNVNVATGFRYQPYGPILGWTYGNGMSRSYNYDLDGRIRGVSSSSASGPAQSLTYGYNANDEIVAMTDGVYASLSRDYGYDELGRLTHVTAAGANMATWQYDANGNRSSHVGPNGDKLYTIDAASNRIAGSNLADINTAIEYEYDGRGNRSREHAHYHHITTYEYDGFNRMSKASYYNGATTADTQYVVNALDQRVGKTGPDGSTRFLYAGQNQLLAERAPSGWKSYIWAGSELVGIVTANGNLNFVHNDHLGRPEAVTNGSRQPVWRAANYAFERTVSLDSIGGLNLGYPGQYYDAETGNWHNGFRDYDARLGRYLQSDPIGLGGGLNTYAYVGSNPISDTDPYGLEAPNYSLGLMPGQVGGTPCQQAAVQQMFGDIAINISPASLIEAAANIFFDVSLNPTTWGDGQERTQEAIVGSVASAIFKAEEWAERGRISPSHARYEELLKRGNLGPRNAASTAKKLANSTNAMRGAARAKAIGGPILGAVGAVAGAWNNMSDCTCAK</sequence>
<dbReference type="Pfam" id="PF17957">
    <property type="entry name" value="Big_7"/>
    <property type="match status" value="1"/>
</dbReference>
<name>A0ABT0MF65_9GAMM</name>
<gene>
    <name evidence="5" type="ORF">M2650_02495</name>
</gene>
<dbReference type="InterPro" id="IPR045351">
    <property type="entry name" value="DUF6531"/>
</dbReference>
<evidence type="ECO:0000259" key="4">
    <source>
        <dbReference type="Pfam" id="PF25023"/>
    </source>
</evidence>
<dbReference type="Pfam" id="PF05593">
    <property type="entry name" value="RHS_repeat"/>
    <property type="match status" value="2"/>
</dbReference>
<proteinExistence type="predicted"/>
<dbReference type="InterPro" id="IPR056823">
    <property type="entry name" value="TEN-like_YD-shell"/>
</dbReference>
<dbReference type="PRINTS" id="PR00394">
    <property type="entry name" value="RHSPROTEIN"/>
</dbReference>
<dbReference type="InterPro" id="IPR031325">
    <property type="entry name" value="RHS_repeat"/>
</dbReference>
<reference evidence="5 6" key="1">
    <citation type="submission" date="2022-05" db="EMBL/GenBank/DDBJ databases">
        <title>Luteimonas sp. SX5, whole genome shotgun sequencing project.</title>
        <authorList>
            <person name="Zhao G."/>
            <person name="Shen L."/>
        </authorList>
    </citation>
    <scope>NUCLEOTIDE SEQUENCE [LARGE SCALE GENOMIC DNA]</scope>
    <source>
        <strain evidence="5 6">SX5</strain>
    </source>
</reference>
<comment type="caution">
    <text evidence="5">The sequence shown here is derived from an EMBL/GenBank/DDBJ whole genome shotgun (WGS) entry which is preliminary data.</text>
</comment>